<dbReference type="PIRSF" id="PIRSF021377">
    <property type="entry name" value="YtfJ"/>
    <property type="match status" value="1"/>
</dbReference>
<evidence type="ECO:0000313" key="2">
    <source>
        <dbReference type="Proteomes" id="UP000468443"/>
    </source>
</evidence>
<sequence>MELHFEELLASITDFIKSEAKTETVVGEQFKLGEFICVPVIKVGLGFGSGGAEGTESKKGKGQGMGAGAGMGIEPIGFLVTKGEEISFLEATKAHGLAAAFEKVPELIEHLAENRRKEKEAELV</sequence>
<comment type="caution">
    <text evidence="1">The sequence shown here is derived from an EMBL/GenBank/DDBJ whole genome shotgun (WGS) entry which is preliminary data.</text>
</comment>
<dbReference type="EMBL" id="JAABOP010000001">
    <property type="protein sequence ID" value="NER09081.1"/>
    <property type="molecule type" value="Genomic_DNA"/>
</dbReference>
<gene>
    <name evidence="1" type="ORF">GWK09_01000</name>
</gene>
<dbReference type="Pfam" id="PF09579">
    <property type="entry name" value="Spore_YtfJ"/>
    <property type="match status" value="1"/>
</dbReference>
<name>A0A6P0U729_9FLAO</name>
<dbReference type="PANTHER" id="PTHR39162">
    <property type="entry name" value="GLL3345 PROTEIN"/>
    <property type="match status" value="1"/>
</dbReference>
<reference evidence="1 2" key="1">
    <citation type="submission" date="2020-01" db="EMBL/GenBank/DDBJ databases">
        <title>Muriicola jejuensis KCTC 22299.</title>
        <authorList>
            <person name="Wang G."/>
        </authorList>
    </citation>
    <scope>NUCLEOTIDE SEQUENCE [LARGE SCALE GENOMIC DNA]</scope>
    <source>
        <strain evidence="1 2">KCTC 22299</strain>
    </source>
</reference>
<dbReference type="AlphaFoldDB" id="A0A6P0U729"/>
<evidence type="ECO:0000313" key="1">
    <source>
        <dbReference type="EMBL" id="NER09081.1"/>
    </source>
</evidence>
<protein>
    <submittedName>
        <fullName evidence="1">Sporulation protein</fullName>
    </submittedName>
</protein>
<accession>A0A6P0U729</accession>
<dbReference type="RefSeq" id="WP_163691161.1">
    <property type="nucleotide sequence ID" value="NZ_FXTW01000001.1"/>
</dbReference>
<dbReference type="Proteomes" id="UP000468443">
    <property type="component" value="Unassembled WGS sequence"/>
</dbReference>
<dbReference type="InterPro" id="IPR014229">
    <property type="entry name" value="Spore_YtfJ"/>
</dbReference>
<organism evidence="1 2">
    <name type="scientific">Muriicola jejuensis</name>
    <dbReference type="NCBI Taxonomy" id="504488"/>
    <lineage>
        <taxon>Bacteria</taxon>
        <taxon>Pseudomonadati</taxon>
        <taxon>Bacteroidota</taxon>
        <taxon>Flavobacteriia</taxon>
        <taxon>Flavobacteriales</taxon>
        <taxon>Flavobacteriaceae</taxon>
        <taxon>Muriicola</taxon>
    </lineage>
</organism>
<keyword evidence="2" id="KW-1185">Reference proteome</keyword>
<proteinExistence type="predicted"/>
<dbReference type="PANTHER" id="PTHR39162:SF1">
    <property type="entry name" value="SPORULATION PROTEIN YTFJ"/>
    <property type="match status" value="1"/>
</dbReference>